<dbReference type="PANTHER" id="PTHR31362">
    <property type="entry name" value="GLYCOSYLTRANSFERASE STELLO1-RELATED"/>
    <property type="match status" value="1"/>
</dbReference>
<comment type="caution">
    <text evidence="2">The sequence shown here is derived from an EMBL/GenBank/DDBJ whole genome shotgun (WGS) entry which is preliminary data.</text>
</comment>
<sequence length="854" mass="95853">MQIQERGTADGAANLSKPFPRPLTYLDSPIRGKKSRDLSFASSPSSCNTYKLVALFILIASIAALFFLRGTSDGAALLCLDHRPARSLPATITYPEISWSAVPAIHAVDPAAVAPFASFRSERWIVVSVSAPPTDSLRLLVKTRGWQLLAVGNSHTPADWSLKGAIFLSLDLQSRLGFRTVDYLPYASYVRKSIGYLFAIQHGAKIIYDADDRSDILGGDLSKHFDLDLGAAAGAASGYPVLLQYSRAADNNRTIVNPYVHFGQRSVWPRGLPLESVREVSHEEFYSEIRGGGQFIQQGLSNGLPDVDSIFYFTRKSSRSEPYDILFDEDAPKVALPQGLMVPVNSFNTIFHSQAFWSLMLPVSVSSMASDVIRGYFAQRIMWEIGGYVAVYPPTIHRLDKAEAYPFSEEKDLHVNVARLIKFLVSWRSAKPTIFERILDLSYAMANKHFWTEKDVLLTAAWLQDLISIGYQQPRMISPVLDQVKEASRLGDRREFVPRKISSIHLGVDESGSVNYEIGNLIRWRRSFGNVVLIMHCSGPVERTALEWRLLYGRIFKTVVILSEHNSTDLAVEYGELSIVYKYLPRVFVQFDNAEGFLFLQDSMVLNYWNLLQADKARLWITNKVPQSWVSVSIDSKSSKWFVEQAAMVKKVVDTLPVHLQVSYKEGTSEDKLIICSSEVFYVPRHFVNDFVDLVGLVGDLNIHHKVAVPLFFLAMDSQQNFDSDTLARIVYETTLPSNRSSLSYYTAKASAVYPLKVLNEPDFVKLVQVMASGDPLLMELSALSCISNIILLQIMLNIISIILFDPNHYHLMPLAFFDPNNYLPMLSHLIKSSVLSSIRTSMAHLVVLDEKCV</sequence>
<evidence type="ECO:0008006" key="4">
    <source>
        <dbReference type="Google" id="ProtNLM"/>
    </source>
</evidence>
<dbReference type="PANTHER" id="PTHR31362:SF0">
    <property type="entry name" value="EXOSTOSIN DOMAIN-CONTAINING PROTEIN-RELATED"/>
    <property type="match status" value="1"/>
</dbReference>
<dbReference type="AlphaFoldDB" id="A0AAV7GEF9"/>
<organism evidence="2 3">
    <name type="scientific">Dendrobium chrysotoxum</name>
    <name type="common">Orchid</name>
    <dbReference type="NCBI Taxonomy" id="161865"/>
    <lineage>
        <taxon>Eukaryota</taxon>
        <taxon>Viridiplantae</taxon>
        <taxon>Streptophyta</taxon>
        <taxon>Embryophyta</taxon>
        <taxon>Tracheophyta</taxon>
        <taxon>Spermatophyta</taxon>
        <taxon>Magnoliopsida</taxon>
        <taxon>Liliopsida</taxon>
        <taxon>Asparagales</taxon>
        <taxon>Orchidaceae</taxon>
        <taxon>Epidendroideae</taxon>
        <taxon>Malaxideae</taxon>
        <taxon>Dendrobiinae</taxon>
        <taxon>Dendrobium</taxon>
    </lineage>
</organism>
<keyword evidence="3" id="KW-1185">Reference proteome</keyword>
<name>A0AAV7GEF9_DENCH</name>
<keyword evidence="1" id="KW-0812">Transmembrane</keyword>
<protein>
    <recommendedName>
        <fullName evidence="4">Glycosyltransferase</fullName>
    </recommendedName>
</protein>
<gene>
    <name evidence="2" type="ORF">IEQ34_016400</name>
</gene>
<dbReference type="InterPro" id="IPR005049">
    <property type="entry name" value="STL-like"/>
</dbReference>
<proteinExistence type="predicted"/>
<evidence type="ECO:0000313" key="3">
    <source>
        <dbReference type="Proteomes" id="UP000775213"/>
    </source>
</evidence>
<reference evidence="2 3" key="1">
    <citation type="journal article" date="2021" name="Hortic Res">
        <title>Chromosome-scale assembly of the Dendrobium chrysotoxum genome enhances the understanding of orchid evolution.</title>
        <authorList>
            <person name="Zhang Y."/>
            <person name="Zhang G.Q."/>
            <person name="Zhang D."/>
            <person name="Liu X.D."/>
            <person name="Xu X.Y."/>
            <person name="Sun W.H."/>
            <person name="Yu X."/>
            <person name="Zhu X."/>
            <person name="Wang Z.W."/>
            <person name="Zhao X."/>
            <person name="Zhong W.Y."/>
            <person name="Chen H."/>
            <person name="Yin W.L."/>
            <person name="Huang T."/>
            <person name="Niu S.C."/>
            <person name="Liu Z.J."/>
        </authorList>
    </citation>
    <scope>NUCLEOTIDE SEQUENCE [LARGE SCALE GENOMIC DNA]</scope>
    <source>
        <strain evidence="2">Lindl</strain>
    </source>
</reference>
<keyword evidence="1" id="KW-1133">Transmembrane helix</keyword>
<feature type="transmembrane region" description="Helical" evidence="1">
    <location>
        <begin position="49"/>
        <end position="68"/>
    </location>
</feature>
<accession>A0AAV7GEF9</accession>
<dbReference type="Pfam" id="PF03385">
    <property type="entry name" value="STELLO"/>
    <property type="match status" value="1"/>
</dbReference>
<evidence type="ECO:0000313" key="2">
    <source>
        <dbReference type="EMBL" id="KAH0454476.1"/>
    </source>
</evidence>
<keyword evidence="1" id="KW-0472">Membrane</keyword>
<dbReference type="Proteomes" id="UP000775213">
    <property type="component" value="Unassembled WGS sequence"/>
</dbReference>
<evidence type="ECO:0000256" key="1">
    <source>
        <dbReference type="SAM" id="Phobius"/>
    </source>
</evidence>
<dbReference type="EMBL" id="JAGFBR010000015">
    <property type="protein sequence ID" value="KAH0454476.1"/>
    <property type="molecule type" value="Genomic_DNA"/>
</dbReference>